<sequence length="94" mass="10705">MTWYSPGNTAAVTSSQSPCFARSRDLRRWLDAIIHATLPQLLCRLVSLCSRDVCLLACSFLCLCRLRSQCLCLRLPWRPTPHWSCQMVASIYAN</sequence>
<proteinExistence type="predicted"/>
<reference evidence="1" key="2">
    <citation type="journal article" date="2022" name="New Phytol.">
        <title>Evolutionary transition to the ectomycorrhizal habit in the genomes of a hyperdiverse lineage of mushroom-forming fungi.</title>
        <authorList>
            <person name="Looney B."/>
            <person name="Miyauchi S."/>
            <person name="Morin E."/>
            <person name="Drula E."/>
            <person name="Courty P.E."/>
            <person name="Kohler A."/>
            <person name="Kuo A."/>
            <person name="LaButti K."/>
            <person name="Pangilinan J."/>
            <person name="Lipzen A."/>
            <person name="Riley R."/>
            <person name="Andreopoulos W."/>
            <person name="He G."/>
            <person name="Johnson J."/>
            <person name="Nolan M."/>
            <person name="Tritt A."/>
            <person name="Barry K.W."/>
            <person name="Grigoriev I.V."/>
            <person name="Nagy L.G."/>
            <person name="Hibbett D."/>
            <person name="Henrissat B."/>
            <person name="Matheny P.B."/>
            <person name="Labbe J."/>
            <person name="Martin F.M."/>
        </authorList>
    </citation>
    <scope>NUCLEOTIDE SEQUENCE</scope>
    <source>
        <strain evidence="1">FP105234-sp</strain>
    </source>
</reference>
<organism evidence="1 2">
    <name type="scientific">Auriscalpium vulgare</name>
    <dbReference type="NCBI Taxonomy" id="40419"/>
    <lineage>
        <taxon>Eukaryota</taxon>
        <taxon>Fungi</taxon>
        <taxon>Dikarya</taxon>
        <taxon>Basidiomycota</taxon>
        <taxon>Agaricomycotina</taxon>
        <taxon>Agaricomycetes</taxon>
        <taxon>Russulales</taxon>
        <taxon>Auriscalpiaceae</taxon>
        <taxon>Auriscalpium</taxon>
    </lineage>
</organism>
<name>A0ACB8RAN3_9AGAM</name>
<keyword evidence="2" id="KW-1185">Reference proteome</keyword>
<protein>
    <submittedName>
        <fullName evidence="1">Uncharacterized protein</fullName>
    </submittedName>
</protein>
<dbReference type="EMBL" id="MU276141">
    <property type="protein sequence ID" value="KAI0041144.1"/>
    <property type="molecule type" value="Genomic_DNA"/>
</dbReference>
<evidence type="ECO:0000313" key="2">
    <source>
        <dbReference type="Proteomes" id="UP000814033"/>
    </source>
</evidence>
<reference evidence="1" key="1">
    <citation type="submission" date="2021-02" db="EMBL/GenBank/DDBJ databases">
        <authorList>
            <consortium name="DOE Joint Genome Institute"/>
            <person name="Ahrendt S."/>
            <person name="Looney B.P."/>
            <person name="Miyauchi S."/>
            <person name="Morin E."/>
            <person name="Drula E."/>
            <person name="Courty P.E."/>
            <person name="Chicoki N."/>
            <person name="Fauchery L."/>
            <person name="Kohler A."/>
            <person name="Kuo A."/>
            <person name="Labutti K."/>
            <person name="Pangilinan J."/>
            <person name="Lipzen A."/>
            <person name="Riley R."/>
            <person name="Andreopoulos W."/>
            <person name="He G."/>
            <person name="Johnson J."/>
            <person name="Barry K.W."/>
            <person name="Grigoriev I.V."/>
            <person name="Nagy L."/>
            <person name="Hibbett D."/>
            <person name="Henrissat B."/>
            <person name="Matheny P.B."/>
            <person name="Labbe J."/>
            <person name="Martin F."/>
        </authorList>
    </citation>
    <scope>NUCLEOTIDE SEQUENCE</scope>
    <source>
        <strain evidence="1">FP105234-sp</strain>
    </source>
</reference>
<accession>A0ACB8RAN3</accession>
<evidence type="ECO:0000313" key="1">
    <source>
        <dbReference type="EMBL" id="KAI0041144.1"/>
    </source>
</evidence>
<dbReference type="Proteomes" id="UP000814033">
    <property type="component" value="Unassembled WGS sequence"/>
</dbReference>
<comment type="caution">
    <text evidence="1">The sequence shown here is derived from an EMBL/GenBank/DDBJ whole genome shotgun (WGS) entry which is preliminary data.</text>
</comment>
<gene>
    <name evidence="1" type="ORF">FA95DRAFT_768739</name>
</gene>